<evidence type="ECO:0000256" key="6">
    <source>
        <dbReference type="ARBA" id="ARBA00023303"/>
    </source>
</evidence>
<keyword evidence="12" id="KW-1185">Reference proteome</keyword>
<sequence>MRNRGRRPAARARRQHDIAVPTAIAVGGASGALARHGLATLLPHGAGGFPWATFLTNVVGCLAIGVLMVLLTEVVMSPHRLLRPFLGIGLLGGFTTFSTYAVQVHQLTGTGQVVMALAYLLGTVTAALVAVAVGTASTRRLTHAGRSTPEERS</sequence>
<evidence type="ECO:0000256" key="3">
    <source>
        <dbReference type="ARBA" id="ARBA00022692"/>
    </source>
</evidence>
<feature type="transmembrane region" description="Helical" evidence="10">
    <location>
        <begin position="114"/>
        <end position="136"/>
    </location>
</feature>
<proteinExistence type="inferred from homology"/>
<dbReference type="Proteomes" id="UP001165561">
    <property type="component" value="Unassembled WGS sequence"/>
</dbReference>
<organism evidence="11 12">
    <name type="scientific">Georgenia halotolerans</name>
    <dbReference type="NCBI Taxonomy" id="3028317"/>
    <lineage>
        <taxon>Bacteria</taxon>
        <taxon>Bacillati</taxon>
        <taxon>Actinomycetota</taxon>
        <taxon>Actinomycetes</taxon>
        <taxon>Micrococcales</taxon>
        <taxon>Bogoriellaceae</taxon>
        <taxon>Georgenia</taxon>
    </lineage>
</organism>
<reference evidence="11" key="1">
    <citation type="submission" date="2023-02" db="EMBL/GenBank/DDBJ databases">
        <title>Georgenia sp.10Sc9-8, isolated from a soil sample collected from the Taklamakan desert.</title>
        <authorList>
            <person name="Liu S."/>
        </authorList>
    </citation>
    <scope>NUCLEOTIDE SEQUENCE</scope>
    <source>
        <strain evidence="11">10Sc9-8</strain>
    </source>
</reference>
<comment type="catalytic activity">
    <reaction evidence="8">
        <text>fluoride(in) = fluoride(out)</text>
        <dbReference type="Rhea" id="RHEA:76159"/>
        <dbReference type="ChEBI" id="CHEBI:17051"/>
    </reaction>
    <physiologicalReaction direction="left-to-right" evidence="8">
        <dbReference type="Rhea" id="RHEA:76160"/>
    </physiologicalReaction>
</comment>
<comment type="similarity">
    <text evidence="7 10">Belongs to the fluoride channel Fluc/FEX (TC 1.A.43) family.</text>
</comment>
<keyword evidence="10" id="KW-0915">Sodium</keyword>
<evidence type="ECO:0000256" key="8">
    <source>
        <dbReference type="ARBA" id="ARBA00035585"/>
    </source>
</evidence>
<evidence type="ECO:0000256" key="5">
    <source>
        <dbReference type="ARBA" id="ARBA00023136"/>
    </source>
</evidence>
<keyword evidence="10" id="KW-0406">Ion transport</keyword>
<dbReference type="InterPro" id="IPR003691">
    <property type="entry name" value="FluC"/>
</dbReference>
<dbReference type="EMBL" id="JARACI010001102">
    <property type="protein sequence ID" value="MDD9207424.1"/>
    <property type="molecule type" value="Genomic_DNA"/>
</dbReference>
<keyword evidence="10" id="KW-0813">Transport</keyword>
<feature type="binding site" evidence="10">
    <location>
        <position position="92"/>
    </location>
    <ligand>
        <name>Na(+)</name>
        <dbReference type="ChEBI" id="CHEBI:29101"/>
        <note>structural</note>
    </ligand>
</feature>
<evidence type="ECO:0000256" key="10">
    <source>
        <dbReference type="HAMAP-Rule" id="MF_00454"/>
    </source>
</evidence>
<feature type="transmembrane region" description="Helical" evidence="10">
    <location>
        <begin position="84"/>
        <end position="102"/>
    </location>
</feature>
<comment type="subcellular location">
    <subcellularLocation>
        <location evidence="1 10">Cell membrane</location>
        <topology evidence="1 10">Multi-pass membrane protein</topology>
    </subcellularLocation>
</comment>
<keyword evidence="4 10" id="KW-1133">Transmembrane helix</keyword>
<evidence type="ECO:0000256" key="7">
    <source>
        <dbReference type="ARBA" id="ARBA00035120"/>
    </source>
</evidence>
<feature type="binding site" evidence="10">
    <location>
        <position position="95"/>
    </location>
    <ligand>
        <name>Na(+)</name>
        <dbReference type="ChEBI" id="CHEBI:29101"/>
        <note>structural</note>
    </ligand>
</feature>
<gene>
    <name evidence="10" type="primary">fluC</name>
    <name evidence="10" type="synonym">crcB</name>
    <name evidence="11" type="ORF">PU560_13255</name>
</gene>
<protein>
    <recommendedName>
        <fullName evidence="10">Fluoride-specific ion channel FluC</fullName>
    </recommendedName>
</protein>
<keyword evidence="5 10" id="KW-0472">Membrane</keyword>
<name>A0ABT5TZD2_9MICO</name>
<comment type="activity regulation">
    <text evidence="10">Na(+) is not transported, but it plays an essential structural role and its presence is essential for fluoride channel function.</text>
</comment>
<dbReference type="PANTHER" id="PTHR28259:SF1">
    <property type="entry name" value="FLUORIDE EXPORT PROTEIN 1-RELATED"/>
    <property type="match status" value="1"/>
</dbReference>
<keyword evidence="6 10" id="KW-0407">Ion channel</keyword>
<dbReference type="HAMAP" id="MF_00454">
    <property type="entry name" value="FluC"/>
    <property type="match status" value="1"/>
</dbReference>
<feature type="transmembrane region" description="Helical" evidence="10">
    <location>
        <begin position="50"/>
        <end position="72"/>
    </location>
</feature>
<accession>A0ABT5TZD2</accession>
<evidence type="ECO:0000256" key="4">
    <source>
        <dbReference type="ARBA" id="ARBA00022989"/>
    </source>
</evidence>
<dbReference type="PANTHER" id="PTHR28259">
    <property type="entry name" value="FLUORIDE EXPORT PROTEIN 1-RELATED"/>
    <property type="match status" value="1"/>
</dbReference>
<evidence type="ECO:0000256" key="1">
    <source>
        <dbReference type="ARBA" id="ARBA00004651"/>
    </source>
</evidence>
<evidence type="ECO:0000313" key="12">
    <source>
        <dbReference type="Proteomes" id="UP001165561"/>
    </source>
</evidence>
<keyword evidence="10" id="KW-0479">Metal-binding</keyword>
<comment type="caution">
    <text evidence="11">The sequence shown here is derived from an EMBL/GenBank/DDBJ whole genome shotgun (WGS) entry which is preliminary data.</text>
</comment>
<keyword evidence="3 10" id="KW-0812">Transmembrane</keyword>
<keyword evidence="2 10" id="KW-1003">Cell membrane</keyword>
<dbReference type="Pfam" id="PF02537">
    <property type="entry name" value="CRCB"/>
    <property type="match status" value="1"/>
</dbReference>
<evidence type="ECO:0000256" key="9">
    <source>
        <dbReference type="ARBA" id="ARBA00049940"/>
    </source>
</evidence>
<evidence type="ECO:0000256" key="2">
    <source>
        <dbReference type="ARBA" id="ARBA00022475"/>
    </source>
</evidence>
<comment type="function">
    <text evidence="9 10">Fluoride-specific ion channel. Important for reducing fluoride concentration in the cell, thus reducing its toxicity.</text>
</comment>
<evidence type="ECO:0000313" key="11">
    <source>
        <dbReference type="EMBL" id="MDD9207424.1"/>
    </source>
</evidence>